<dbReference type="Proteomes" id="UP000005870">
    <property type="component" value="Chromosome"/>
</dbReference>
<dbReference type="eggNOG" id="COG1415">
    <property type="taxonomic scope" value="Bacteria"/>
</dbReference>
<gene>
    <name evidence="2" type="ordered locus">DSC_07255</name>
</gene>
<dbReference type="EMBL" id="CP003093">
    <property type="protein sequence ID" value="AER56102.1"/>
    <property type="molecule type" value="Genomic_DNA"/>
</dbReference>
<dbReference type="STRING" id="1045855.DSC_07255"/>
<dbReference type="PANTHER" id="PTHR38597">
    <property type="entry name" value="BLL3834 PROTEIN"/>
    <property type="match status" value="1"/>
</dbReference>
<dbReference type="InterPro" id="IPR008482">
    <property type="entry name" value="DUF763"/>
</dbReference>
<dbReference type="RefSeq" id="WP_014160278.1">
    <property type="nucleotide sequence ID" value="NC_016147.2"/>
</dbReference>
<dbReference type="HOGENOM" id="CLU_061722_0_0_6"/>
<feature type="region of interest" description="Disordered" evidence="1">
    <location>
        <begin position="429"/>
        <end position="458"/>
    </location>
</feature>
<dbReference type="KEGG" id="psd:DSC_07255"/>
<accession>G7UT37</accession>
<proteinExistence type="predicted"/>
<keyword evidence="3" id="KW-1185">Reference proteome</keyword>
<dbReference type="PANTHER" id="PTHR38597:SF1">
    <property type="entry name" value="BLL3834 PROTEIN"/>
    <property type="match status" value="1"/>
</dbReference>
<sequence>MTRRAGSADLPLHGGRVPAWLGQRMTRLGAVMCQAIVHSYGRDELLRRLAHPFWFQSLGAVMGMDWHSSGITTSVIGALKRGLAPLSGELGIHVCGGRGRHSRATPEELLAVGERTGVDGAALARASRLVAKVDSAAVQDGFDLYLHGFIVSDEGRWVVVQQGMNTASRQARRYHWLSEGLKDFVDAPHAAIDGPRQGNIVNLADRRAAGARAAQVELLQALGPHEIAREYAHLATPSAAASRRAARARAKAAVPVTGDLFATPAAWPDRWAWDPAVQPHLSLPDHHDVRAQDIVLRRLHGSLAAAAEQGPKDFAQLLQVPGVGARTVRALAMVAEVLHGTPCRFSDPARFSLAHGGKDRHPFPVPTAVLDHTIGVLRTAVQQARLGNEEKLAAIARLDAQARQLEAHAGGPSLDAYLDQERRQSHRYGGRSVFGWEPAPGEAARAPRPADPAQRAGW</sequence>
<dbReference type="Pfam" id="PF05559">
    <property type="entry name" value="DUF763"/>
    <property type="match status" value="1"/>
</dbReference>
<dbReference type="OrthoDB" id="9802662at2"/>
<evidence type="ECO:0000256" key="1">
    <source>
        <dbReference type="SAM" id="MobiDB-lite"/>
    </source>
</evidence>
<dbReference type="AlphaFoldDB" id="G7UT37"/>
<evidence type="ECO:0000313" key="2">
    <source>
        <dbReference type="EMBL" id="AER56102.1"/>
    </source>
</evidence>
<protein>
    <recommendedName>
        <fullName evidence="4">DUF763 domain-containing protein</fullName>
    </recommendedName>
</protein>
<feature type="compositionally biased region" description="Low complexity" evidence="1">
    <location>
        <begin position="438"/>
        <end position="458"/>
    </location>
</feature>
<reference evidence="2 3" key="1">
    <citation type="journal article" date="2012" name="J. Bacteriol.">
        <title>Complete Genome Sequence of the BTEX-Degrading Bacterium Pseudoxanthomonas spadix BD-a59.</title>
        <authorList>
            <person name="Lee S.H."/>
            <person name="Jin H.M."/>
            <person name="Lee H.J."/>
            <person name="Kim J.M."/>
            <person name="Jeon C.O."/>
        </authorList>
    </citation>
    <scope>NUCLEOTIDE SEQUENCE [LARGE SCALE GENOMIC DNA]</scope>
    <source>
        <strain evidence="2 3">BD-a59</strain>
    </source>
</reference>
<organism evidence="2 3">
    <name type="scientific">Pseudoxanthomonas spadix (strain BD-a59)</name>
    <dbReference type="NCBI Taxonomy" id="1045855"/>
    <lineage>
        <taxon>Bacteria</taxon>
        <taxon>Pseudomonadati</taxon>
        <taxon>Pseudomonadota</taxon>
        <taxon>Gammaproteobacteria</taxon>
        <taxon>Lysobacterales</taxon>
        <taxon>Lysobacteraceae</taxon>
        <taxon>Pseudoxanthomonas</taxon>
    </lineage>
</organism>
<evidence type="ECO:0008006" key="4">
    <source>
        <dbReference type="Google" id="ProtNLM"/>
    </source>
</evidence>
<evidence type="ECO:0000313" key="3">
    <source>
        <dbReference type="Proteomes" id="UP000005870"/>
    </source>
</evidence>
<name>G7UT37_PSEUP</name>